<gene>
    <name evidence="1" type="ORF">GSTUM_00007641001</name>
</gene>
<organism evidence="1 2">
    <name type="scientific">Tuber melanosporum (strain Mel28)</name>
    <name type="common">Perigord black truffle</name>
    <dbReference type="NCBI Taxonomy" id="656061"/>
    <lineage>
        <taxon>Eukaryota</taxon>
        <taxon>Fungi</taxon>
        <taxon>Dikarya</taxon>
        <taxon>Ascomycota</taxon>
        <taxon>Pezizomycotina</taxon>
        <taxon>Pezizomycetes</taxon>
        <taxon>Pezizales</taxon>
        <taxon>Tuberaceae</taxon>
        <taxon>Tuber</taxon>
    </lineage>
</organism>
<dbReference type="HOGENOM" id="CLU_1134252_0_0_1"/>
<dbReference type="AlphaFoldDB" id="D5GH04"/>
<dbReference type="Proteomes" id="UP000006911">
    <property type="component" value="Unassembled WGS sequence"/>
</dbReference>
<proteinExistence type="predicted"/>
<dbReference type="EMBL" id="FN430297">
    <property type="protein sequence ID" value="CAZ83797.1"/>
    <property type="molecule type" value="Genomic_DNA"/>
</dbReference>
<evidence type="ECO:0000313" key="2">
    <source>
        <dbReference type="Proteomes" id="UP000006911"/>
    </source>
</evidence>
<accession>D5GH04</accession>
<keyword evidence="2" id="KW-1185">Reference proteome</keyword>
<dbReference type="KEGG" id="tml:GSTUM_00007641001"/>
<name>D5GH04_TUBMM</name>
<dbReference type="InParanoid" id="D5GH04"/>
<sequence>MRGIRGERVCISYRVIDSWAQEGEEGILLSIATSLSSMKYRTTTIEPKLVWTLRCPRDDLQYYRVQIIDLCAGDLTPDTCNLGVVLPVRCWGEGGAPEHVVLEITPKHIISPLQVVNRCLIPHKVTLRRQTGSVRALVQGKPIEFAIQHNGQASIAGIYRGKSKPRAINPLVGSCVSTMKGGGTHTTKFRGKPPSPRVMLAMYEHNTLSPALRSSTERSTIAHERLRTWLRPPQHLCCCNLGFRI</sequence>
<reference evidence="1 2" key="1">
    <citation type="journal article" date="2010" name="Nature">
        <title>Perigord black truffle genome uncovers evolutionary origins and mechanisms of symbiosis.</title>
        <authorList>
            <person name="Martin F."/>
            <person name="Kohler A."/>
            <person name="Murat C."/>
            <person name="Balestrini R."/>
            <person name="Coutinho P.M."/>
            <person name="Jaillon O."/>
            <person name="Montanini B."/>
            <person name="Morin E."/>
            <person name="Noel B."/>
            <person name="Percudani R."/>
            <person name="Porcel B."/>
            <person name="Rubini A."/>
            <person name="Amicucci A."/>
            <person name="Amselem J."/>
            <person name="Anthouard V."/>
            <person name="Arcioni S."/>
            <person name="Artiguenave F."/>
            <person name="Aury J.M."/>
            <person name="Ballario P."/>
            <person name="Bolchi A."/>
            <person name="Brenna A."/>
            <person name="Brun A."/>
            <person name="Buee M."/>
            <person name="Cantarel B."/>
            <person name="Chevalier G."/>
            <person name="Couloux A."/>
            <person name="Da Silva C."/>
            <person name="Denoeud F."/>
            <person name="Duplessis S."/>
            <person name="Ghignone S."/>
            <person name="Hilselberger B."/>
            <person name="Iotti M."/>
            <person name="Marcais B."/>
            <person name="Mello A."/>
            <person name="Miranda M."/>
            <person name="Pacioni G."/>
            <person name="Quesneville H."/>
            <person name="Riccioni C."/>
            <person name="Ruotolo R."/>
            <person name="Splivallo R."/>
            <person name="Stocchi V."/>
            <person name="Tisserant E."/>
            <person name="Viscomi A.R."/>
            <person name="Zambonelli A."/>
            <person name="Zampieri E."/>
            <person name="Henrissat B."/>
            <person name="Lebrun M.H."/>
            <person name="Paolocci F."/>
            <person name="Bonfante P."/>
            <person name="Ottonello S."/>
            <person name="Wincker P."/>
        </authorList>
    </citation>
    <scope>NUCLEOTIDE SEQUENCE [LARGE SCALE GENOMIC DNA]</scope>
    <source>
        <strain evidence="1 2">Mel28</strain>
    </source>
</reference>
<evidence type="ECO:0000313" key="1">
    <source>
        <dbReference type="EMBL" id="CAZ83797.1"/>
    </source>
</evidence>
<protein>
    <submittedName>
        <fullName evidence="1">(Perigord truffle) hypothetical protein</fullName>
    </submittedName>
</protein>